<protein>
    <submittedName>
        <fullName evidence="1">Uncharacterized protein</fullName>
    </submittedName>
</protein>
<proteinExistence type="predicted"/>
<name>A0A481YY67_9VIRU</name>
<evidence type="ECO:0000313" key="1">
    <source>
        <dbReference type="EMBL" id="QBK88138.1"/>
    </source>
</evidence>
<reference evidence="1" key="1">
    <citation type="journal article" date="2019" name="MBio">
        <title>Virus Genomes from Deep Sea Sediments Expand the Ocean Megavirome and Support Independent Origins of Viral Gigantism.</title>
        <authorList>
            <person name="Backstrom D."/>
            <person name="Yutin N."/>
            <person name="Jorgensen S.L."/>
            <person name="Dharamshi J."/>
            <person name="Homa F."/>
            <person name="Zaremba-Niedwiedzka K."/>
            <person name="Spang A."/>
            <person name="Wolf Y.I."/>
            <person name="Koonin E.V."/>
            <person name="Ettema T.J."/>
        </authorList>
    </citation>
    <scope>NUCLEOTIDE SEQUENCE</scope>
</reference>
<organism evidence="1">
    <name type="scientific">Marseillevirus LCMAC202</name>
    <dbReference type="NCBI Taxonomy" id="2506606"/>
    <lineage>
        <taxon>Viruses</taxon>
        <taxon>Varidnaviria</taxon>
        <taxon>Bamfordvirae</taxon>
        <taxon>Nucleocytoviricota</taxon>
        <taxon>Megaviricetes</taxon>
        <taxon>Pimascovirales</taxon>
        <taxon>Pimascovirales incertae sedis</taxon>
        <taxon>Marseilleviridae</taxon>
    </lineage>
</organism>
<dbReference type="EMBL" id="MK500376">
    <property type="protein sequence ID" value="QBK88138.1"/>
    <property type="molecule type" value="Genomic_DNA"/>
</dbReference>
<sequence>MGNEFSSCSATENILGDDDTQELTLEEVKAIEEQSDIFNCFYRHPTMENYIAIRSNDTIYQKALGNKYRVFVWAVRDTFTDLKEPLEENDALDYQLEVDRLLDLRNTLTAGDLDRLWTLYYATGDQRFPNRVKSVSNNELQPEVVRGAASWSYDSHIQQGLLEDPEWDPAGAGKDQQPDLEIIENKLCTEIVQAAARWKKQHQK</sequence>
<accession>A0A481YY67</accession>
<gene>
    <name evidence="1" type="ORF">LCMAC202_05000</name>
</gene>